<comment type="subcellular location">
    <subcellularLocation>
        <location evidence="1">Membrane</location>
        <topology evidence="1">Multi-pass membrane protein</topology>
    </subcellularLocation>
</comment>
<dbReference type="GO" id="GO:0005737">
    <property type="term" value="C:cytoplasm"/>
    <property type="evidence" value="ECO:0007669"/>
    <property type="project" value="TreeGrafter"/>
</dbReference>
<evidence type="ECO:0000256" key="2">
    <source>
        <dbReference type="ARBA" id="ARBA00022692"/>
    </source>
</evidence>
<dbReference type="Proteomes" id="UP000775547">
    <property type="component" value="Unassembled WGS sequence"/>
</dbReference>
<keyword evidence="3" id="KW-1133">Transmembrane helix</keyword>
<evidence type="ECO:0000256" key="3">
    <source>
        <dbReference type="ARBA" id="ARBA00022989"/>
    </source>
</evidence>
<feature type="signal peptide" evidence="5">
    <location>
        <begin position="1"/>
        <end position="15"/>
    </location>
</feature>
<dbReference type="PANTHER" id="PTHR10783">
    <property type="entry name" value="XENOTROPIC AND POLYTROPIC RETROVIRUS RECEPTOR 1-RELATED"/>
    <property type="match status" value="1"/>
</dbReference>
<feature type="domain" description="EXS" evidence="6">
    <location>
        <begin position="1"/>
        <end position="261"/>
    </location>
</feature>
<dbReference type="PANTHER" id="PTHR10783:SF46">
    <property type="entry name" value="PROTEIN ERD1 HOMOLOG 2"/>
    <property type="match status" value="1"/>
</dbReference>
<name>A0A9P7KGF0_9AGAR</name>
<dbReference type="PROSITE" id="PS51380">
    <property type="entry name" value="EXS"/>
    <property type="match status" value="1"/>
</dbReference>
<feature type="chain" id="PRO_5040314038" description="EXS domain-containing protein" evidence="5">
    <location>
        <begin position="16"/>
        <end position="262"/>
    </location>
</feature>
<evidence type="ECO:0000256" key="5">
    <source>
        <dbReference type="SAM" id="SignalP"/>
    </source>
</evidence>
<evidence type="ECO:0000256" key="1">
    <source>
        <dbReference type="ARBA" id="ARBA00004141"/>
    </source>
</evidence>
<protein>
    <recommendedName>
        <fullName evidence="6">EXS domain-containing protein</fullName>
    </recommendedName>
</protein>
<evidence type="ECO:0000313" key="7">
    <source>
        <dbReference type="EMBL" id="KAG5648569.1"/>
    </source>
</evidence>
<evidence type="ECO:0000256" key="4">
    <source>
        <dbReference type="ARBA" id="ARBA00023136"/>
    </source>
</evidence>
<organism evidence="7 8">
    <name type="scientific">Asterophora parasitica</name>
    <dbReference type="NCBI Taxonomy" id="117018"/>
    <lineage>
        <taxon>Eukaryota</taxon>
        <taxon>Fungi</taxon>
        <taxon>Dikarya</taxon>
        <taxon>Basidiomycota</taxon>
        <taxon>Agaricomycotina</taxon>
        <taxon>Agaricomycetes</taxon>
        <taxon>Agaricomycetidae</taxon>
        <taxon>Agaricales</taxon>
        <taxon>Tricholomatineae</taxon>
        <taxon>Lyophyllaceae</taxon>
        <taxon>Asterophora</taxon>
    </lineage>
</organism>
<reference evidence="7" key="2">
    <citation type="submission" date="2021-10" db="EMBL/GenBank/DDBJ databases">
        <title>Phylogenomics reveals ancestral predisposition of the termite-cultivated fungus Termitomyces towards a domesticated lifestyle.</title>
        <authorList>
            <person name="Auxier B."/>
            <person name="Grum-Grzhimaylo A."/>
            <person name="Cardenas M.E."/>
            <person name="Lodge J.D."/>
            <person name="Laessoe T."/>
            <person name="Pedersen O."/>
            <person name="Smith M.E."/>
            <person name="Kuyper T.W."/>
            <person name="Franco-Molano E.A."/>
            <person name="Baroni T.J."/>
            <person name="Aanen D.K."/>
        </authorList>
    </citation>
    <scope>NUCLEOTIDE SEQUENCE</scope>
    <source>
        <strain evidence="7">AP01</strain>
        <tissue evidence="7">Mycelium</tissue>
    </source>
</reference>
<dbReference type="AlphaFoldDB" id="A0A9P7KGF0"/>
<proteinExistence type="predicted"/>
<sequence>MGAGMSSWILPTVMSLPYLIRLRQCVVEYNHQGNTHRRPLYNAIKYASAFPAIYLSAAQRLSSGDGNEGTKTWIGGQLLAAIVNSLYSFWWDVTNDWGMDLLRLRSDDEKRDERLLPKRLVLPRLHSGTPLVPGHSSVELQDSMEIAQSSLGHSNRQKHYHPAGLRHSLHFPVLLYPILIALNLGLRLTWSMKVFTVVNVSSHADMTNFCLKMAELFRRWLWVFIRVEWEMIKKGREGHARLHADADRLDYEMIPSTTHERT</sequence>
<comment type="caution">
    <text evidence="7">The sequence shown here is derived from an EMBL/GenBank/DDBJ whole genome shotgun (WGS) entry which is preliminary data.</text>
</comment>
<gene>
    <name evidence="7" type="ORF">DXG03_003180</name>
</gene>
<keyword evidence="5" id="KW-0732">Signal</keyword>
<dbReference type="OrthoDB" id="2159384at2759"/>
<keyword evidence="8" id="KW-1185">Reference proteome</keyword>
<dbReference type="GO" id="GO:0016020">
    <property type="term" value="C:membrane"/>
    <property type="evidence" value="ECO:0007669"/>
    <property type="project" value="UniProtKB-SubCell"/>
</dbReference>
<dbReference type="EMBL" id="JABCKV010000002">
    <property type="protein sequence ID" value="KAG5648569.1"/>
    <property type="molecule type" value="Genomic_DNA"/>
</dbReference>
<reference evidence="7" key="1">
    <citation type="submission" date="2020-07" db="EMBL/GenBank/DDBJ databases">
        <authorList>
            <person name="Nieuwenhuis M."/>
            <person name="Van De Peppel L.J.J."/>
        </authorList>
    </citation>
    <scope>NUCLEOTIDE SEQUENCE</scope>
    <source>
        <strain evidence="7">AP01</strain>
        <tissue evidence="7">Mycelium</tissue>
    </source>
</reference>
<keyword evidence="4" id="KW-0472">Membrane</keyword>
<evidence type="ECO:0000259" key="6">
    <source>
        <dbReference type="PROSITE" id="PS51380"/>
    </source>
</evidence>
<dbReference type="InterPro" id="IPR004342">
    <property type="entry name" value="EXS_C"/>
</dbReference>
<dbReference type="Pfam" id="PF03124">
    <property type="entry name" value="EXS"/>
    <property type="match status" value="1"/>
</dbReference>
<accession>A0A9P7KGF0</accession>
<evidence type="ECO:0000313" key="8">
    <source>
        <dbReference type="Proteomes" id="UP000775547"/>
    </source>
</evidence>
<keyword evidence="2" id="KW-0812">Transmembrane</keyword>